<feature type="transmembrane region" description="Helical" evidence="7">
    <location>
        <begin position="46"/>
        <end position="68"/>
    </location>
</feature>
<keyword evidence="3" id="KW-1003">Cell membrane</keyword>
<keyword evidence="5 7" id="KW-1133">Transmembrane helix</keyword>
<evidence type="ECO:0000256" key="6">
    <source>
        <dbReference type="ARBA" id="ARBA00023136"/>
    </source>
</evidence>
<accession>A0A4R8IT75</accession>
<dbReference type="GO" id="GO:0005886">
    <property type="term" value="C:plasma membrane"/>
    <property type="evidence" value="ECO:0007669"/>
    <property type="project" value="UniProtKB-SubCell"/>
</dbReference>
<keyword evidence="4 7" id="KW-0812">Transmembrane</keyword>
<evidence type="ECO:0000256" key="1">
    <source>
        <dbReference type="ARBA" id="ARBA00004651"/>
    </source>
</evidence>
<comment type="caution">
    <text evidence="8">The sequence shown here is derived from an EMBL/GenBank/DDBJ whole genome shotgun (WGS) entry which is preliminary data.</text>
</comment>
<evidence type="ECO:0000313" key="9">
    <source>
        <dbReference type="Proteomes" id="UP000294914"/>
    </source>
</evidence>
<dbReference type="PANTHER" id="PTHR34584">
    <property type="entry name" value="NA(+)/H(+) ANTIPORTER SUBUNIT E1"/>
    <property type="match status" value="1"/>
</dbReference>
<dbReference type="Proteomes" id="UP000294914">
    <property type="component" value="Unassembled WGS sequence"/>
</dbReference>
<sequence>MRQSAVYEQPRARVMTRVKRVLLFALLWWLLTEGRAEAWGMGAVLVVAAALLSVSLAPPVAWSLPGALRFVPYFIWRSLVGGVDVARRALSPARPLQPAVIEYPLRLALPRSRLFMAGVISLLPGTLCTEIVDDKLWVHLLDRRGDFQRDLGILEQKVAGLFRDENRPEEG</sequence>
<gene>
    <name evidence="8" type="ORF">EDC23_0975</name>
</gene>
<evidence type="ECO:0000256" key="5">
    <source>
        <dbReference type="ARBA" id="ARBA00022989"/>
    </source>
</evidence>
<comment type="subcellular location">
    <subcellularLocation>
        <location evidence="1">Cell membrane</location>
        <topology evidence="1">Multi-pass membrane protein</topology>
    </subcellularLocation>
</comment>
<dbReference type="RefSeq" id="WP_134081715.1">
    <property type="nucleotide sequence ID" value="NZ_SOQX01000002.1"/>
</dbReference>
<organism evidence="8 9">
    <name type="scientific">Thiohalophilus thiocyanatoxydans</name>
    <dbReference type="NCBI Taxonomy" id="381308"/>
    <lineage>
        <taxon>Bacteria</taxon>
        <taxon>Pseudomonadati</taxon>
        <taxon>Pseudomonadota</taxon>
        <taxon>Gammaproteobacteria</taxon>
        <taxon>Thiohalomonadales</taxon>
        <taxon>Thiohalophilaceae</taxon>
        <taxon>Thiohalophilus</taxon>
    </lineage>
</organism>
<keyword evidence="6 7" id="KW-0472">Membrane</keyword>
<comment type="similarity">
    <text evidence="2">Belongs to the CPA3 antiporters (TC 2.A.63) subunit E family.</text>
</comment>
<dbReference type="InterPro" id="IPR002758">
    <property type="entry name" value="Cation_antiport_E"/>
</dbReference>
<dbReference type="EMBL" id="SOQX01000002">
    <property type="protein sequence ID" value="TDY02600.1"/>
    <property type="molecule type" value="Genomic_DNA"/>
</dbReference>
<protein>
    <submittedName>
        <fullName evidence="8">Multicomponent Na+:H+ antiporter subunit E</fullName>
    </submittedName>
</protein>
<reference evidence="8 9" key="1">
    <citation type="submission" date="2019-03" db="EMBL/GenBank/DDBJ databases">
        <title>Genomic Encyclopedia of Type Strains, Phase IV (KMG-IV): sequencing the most valuable type-strain genomes for metagenomic binning, comparative biology and taxonomic classification.</title>
        <authorList>
            <person name="Goeker M."/>
        </authorList>
    </citation>
    <scope>NUCLEOTIDE SEQUENCE [LARGE SCALE GENOMIC DNA]</scope>
    <source>
        <strain evidence="8 9">DSM 16326</strain>
    </source>
</reference>
<evidence type="ECO:0000256" key="2">
    <source>
        <dbReference type="ARBA" id="ARBA00006228"/>
    </source>
</evidence>
<dbReference type="AlphaFoldDB" id="A0A4R8IT75"/>
<evidence type="ECO:0000256" key="4">
    <source>
        <dbReference type="ARBA" id="ARBA00022692"/>
    </source>
</evidence>
<dbReference type="GO" id="GO:0008324">
    <property type="term" value="F:monoatomic cation transmembrane transporter activity"/>
    <property type="evidence" value="ECO:0007669"/>
    <property type="project" value="InterPro"/>
</dbReference>
<dbReference type="Pfam" id="PF01899">
    <property type="entry name" value="MNHE"/>
    <property type="match status" value="1"/>
</dbReference>
<evidence type="ECO:0000313" key="8">
    <source>
        <dbReference type="EMBL" id="TDY02600.1"/>
    </source>
</evidence>
<keyword evidence="9" id="KW-1185">Reference proteome</keyword>
<evidence type="ECO:0000256" key="3">
    <source>
        <dbReference type="ARBA" id="ARBA00022475"/>
    </source>
</evidence>
<proteinExistence type="inferred from homology"/>
<name>A0A4R8IT75_9GAMM</name>
<dbReference type="OrthoDB" id="7852837at2"/>
<dbReference type="PANTHER" id="PTHR34584:SF1">
    <property type="entry name" value="NA(+)_H(+) ANTIPORTER SUBUNIT E1"/>
    <property type="match status" value="1"/>
</dbReference>
<evidence type="ECO:0000256" key="7">
    <source>
        <dbReference type="SAM" id="Phobius"/>
    </source>
</evidence>